<feature type="domain" description="Myb/SANT-like" evidence="1">
    <location>
        <begin position="2"/>
        <end position="93"/>
    </location>
</feature>
<dbReference type="AlphaFoldDB" id="A0A0C9TSE6"/>
<dbReference type="InterPro" id="IPR024752">
    <property type="entry name" value="Myb/SANT-like_dom"/>
</dbReference>
<protein>
    <recommendedName>
        <fullName evidence="1">Myb/SANT-like domain-containing protein</fullName>
    </recommendedName>
</protein>
<dbReference type="EMBL" id="KN819397">
    <property type="protein sequence ID" value="KIJ10727.1"/>
    <property type="molecule type" value="Genomic_DNA"/>
</dbReference>
<dbReference type="Proteomes" id="UP000053647">
    <property type="component" value="Unassembled WGS sequence"/>
</dbReference>
<dbReference type="HOGENOM" id="CLU_082499_2_2_1"/>
<feature type="non-terminal residue" evidence="2">
    <location>
        <position position="130"/>
    </location>
</feature>
<keyword evidence="3" id="KW-1185">Reference proteome</keyword>
<evidence type="ECO:0000313" key="2">
    <source>
        <dbReference type="EMBL" id="KIJ10727.1"/>
    </source>
</evidence>
<gene>
    <name evidence="2" type="ORF">PAXINDRAFT_46191</name>
</gene>
<accession>A0A0C9TSE6</accession>
<reference evidence="2 3" key="1">
    <citation type="submission" date="2014-06" db="EMBL/GenBank/DDBJ databases">
        <authorList>
            <consortium name="DOE Joint Genome Institute"/>
            <person name="Kuo A."/>
            <person name="Kohler A."/>
            <person name="Nagy L.G."/>
            <person name="Floudas D."/>
            <person name="Copeland A."/>
            <person name="Barry K.W."/>
            <person name="Cichocki N."/>
            <person name="Veneault-Fourrey C."/>
            <person name="LaButti K."/>
            <person name="Lindquist E.A."/>
            <person name="Lipzen A."/>
            <person name="Lundell T."/>
            <person name="Morin E."/>
            <person name="Murat C."/>
            <person name="Sun H."/>
            <person name="Tunlid A."/>
            <person name="Henrissat B."/>
            <person name="Grigoriev I.V."/>
            <person name="Hibbett D.S."/>
            <person name="Martin F."/>
            <person name="Nordberg H.P."/>
            <person name="Cantor M.N."/>
            <person name="Hua S.X."/>
        </authorList>
    </citation>
    <scope>NUCLEOTIDE SEQUENCE [LARGE SCALE GENOMIC DNA]</scope>
    <source>
        <strain evidence="2 3">ATCC 200175</strain>
    </source>
</reference>
<organism evidence="2 3">
    <name type="scientific">Paxillus involutus ATCC 200175</name>
    <dbReference type="NCBI Taxonomy" id="664439"/>
    <lineage>
        <taxon>Eukaryota</taxon>
        <taxon>Fungi</taxon>
        <taxon>Dikarya</taxon>
        <taxon>Basidiomycota</taxon>
        <taxon>Agaricomycotina</taxon>
        <taxon>Agaricomycetes</taxon>
        <taxon>Agaricomycetidae</taxon>
        <taxon>Boletales</taxon>
        <taxon>Paxilineae</taxon>
        <taxon>Paxillaceae</taxon>
        <taxon>Paxillus</taxon>
    </lineage>
</organism>
<dbReference type="OrthoDB" id="2690769at2759"/>
<reference evidence="3" key="2">
    <citation type="submission" date="2015-01" db="EMBL/GenBank/DDBJ databases">
        <title>Evolutionary Origins and Diversification of the Mycorrhizal Mutualists.</title>
        <authorList>
            <consortium name="DOE Joint Genome Institute"/>
            <consortium name="Mycorrhizal Genomics Consortium"/>
            <person name="Kohler A."/>
            <person name="Kuo A."/>
            <person name="Nagy L.G."/>
            <person name="Floudas D."/>
            <person name="Copeland A."/>
            <person name="Barry K.W."/>
            <person name="Cichocki N."/>
            <person name="Veneault-Fourrey C."/>
            <person name="LaButti K."/>
            <person name="Lindquist E.A."/>
            <person name="Lipzen A."/>
            <person name="Lundell T."/>
            <person name="Morin E."/>
            <person name="Murat C."/>
            <person name="Riley R."/>
            <person name="Ohm R."/>
            <person name="Sun H."/>
            <person name="Tunlid A."/>
            <person name="Henrissat B."/>
            <person name="Grigoriev I.V."/>
            <person name="Hibbett D.S."/>
            <person name="Martin F."/>
        </authorList>
    </citation>
    <scope>NUCLEOTIDE SEQUENCE [LARGE SCALE GENOMIC DNA]</scope>
    <source>
        <strain evidence="3">ATCC 200175</strain>
    </source>
</reference>
<sequence length="130" mass="14434">ARWTPGEVTALIDYLHDHHAEHSEAGNFKDTTYNAAAAALRPLYNNIGAIKTGKMVGSKWAALKATYNVIESYRSQSGVHWGNDCGANIQGEDAAALWTQYLEQKGSTAMKPFRNNGWGYYEKIHEIFPS</sequence>
<dbReference type="Pfam" id="PF12776">
    <property type="entry name" value="Myb_DNA-bind_3"/>
    <property type="match status" value="1"/>
</dbReference>
<evidence type="ECO:0000259" key="1">
    <source>
        <dbReference type="Pfam" id="PF12776"/>
    </source>
</evidence>
<name>A0A0C9TSE6_PAXIN</name>
<feature type="non-terminal residue" evidence="2">
    <location>
        <position position="1"/>
    </location>
</feature>
<proteinExistence type="predicted"/>
<evidence type="ECO:0000313" key="3">
    <source>
        <dbReference type="Proteomes" id="UP000053647"/>
    </source>
</evidence>